<accession>A0A6I4W4X9</accession>
<dbReference type="EMBL" id="WUUL01000020">
    <property type="protein sequence ID" value="MXQ55824.1"/>
    <property type="molecule type" value="Genomic_DNA"/>
</dbReference>
<evidence type="ECO:0000313" key="1">
    <source>
        <dbReference type="EMBL" id="MXQ55824.1"/>
    </source>
</evidence>
<protein>
    <submittedName>
        <fullName evidence="1">Uncharacterized protein</fullName>
    </submittedName>
</protein>
<dbReference type="RefSeq" id="WP_160803177.1">
    <property type="nucleotide sequence ID" value="NZ_WUUL01000020.1"/>
</dbReference>
<reference evidence="1 2" key="1">
    <citation type="submission" date="2019-12" db="EMBL/GenBank/DDBJ databases">
        <title>Whole-genome analyses of novel actinobacteria.</title>
        <authorList>
            <person name="Sahin N."/>
            <person name="Saygin H."/>
        </authorList>
    </citation>
    <scope>NUCLEOTIDE SEQUENCE [LARGE SCALE GENOMIC DNA]</scope>
    <source>
        <strain evidence="1 2">KC615</strain>
    </source>
</reference>
<comment type="caution">
    <text evidence="1">The sequence shown here is derived from an EMBL/GenBank/DDBJ whole genome shotgun (WGS) entry which is preliminary data.</text>
</comment>
<dbReference type="Proteomes" id="UP000430692">
    <property type="component" value="Unassembled WGS sequence"/>
</dbReference>
<organism evidence="1 2">
    <name type="scientific">Shimazuella alba</name>
    <dbReference type="NCBI Taxonomy" id="2690964"/>
    <lineage>
        <taxon>Bacteria</taxon>
        <taxon>Bacillati</taxon>
        <taxon>Bacillota</taxon>
        <taxon>Bacilli</taxon>
        <taxon>Bacillales</taxon>
        <taxon>Thermoactinomycetaceae</taxon>
        <taxon>Shimazuella</taxon>
    </lineage>
</organism>
<evidence type="ECO:0000313" key="2">
    <source>
        <dbReference type="Proteomes" id="UP000430692"/>
    </source>
</evidence>
<proteinExistence type="predicted"/>
<gene>
    <name evidence="1" type="ORF">GSM42_19265</name>
</gene>
<sequence>MDNVMGFLLGIKPAFLTSEHRKDAYLCKDYPFVSSGDFPAIPNGLVIFFQDEQQKQAYLSKYQAQLITTYGSEYHRCLGAMLGFPPLAIDYFIQQDELSKKINAAKPASDQLVDELIMLKKNHATLDYCGIRFVFNIAEVGEIVDWMWNQYGDVKMDVVEIQFIEQTFHIPFRDTEKFQQIQTTVLEMLKHRSFDHWEMRVIYHALNGALKDRELHEMHENIRAVLRDHY</sequence>
<name>A0A6I4W4X9_9BACL</name>
<keyword evidence="2" id="KW-1185">Reference proteome</keyword>
<dbReference type="AlphaFoldDB" id="A0A6I4W4X9"/>